<name>A0A074RND4_9AGAM</name>
<feature type="non-terminal residue" evidence="2">
    <location>
        <position position="902"/>
    </location>
</feature>
<feature type="region of interest" description="Disordered" evidence="1">
    <location>
        <begin position="627"/>
        <end position="647"/>
    </location>
</feature>
<dbReference type="STRING" id="1423351.A0A074RND4"/>
<evidence type="ECO:0000256" key="1">
    <source>
        <dbReference type="SAM" id="MobiDB-lite"/>
    </source>
</evidence>
<dbReference type="OrthoDB" id="3204289at2759"/>
<protein>
    <submittedName>
        <fullName evidence="2">Uncharacterized protein</fullName>
    </submittedName>
</protein>
<keyword evidence="3" id="KW-1185">Reference proteome</keyword>
<proteinExistence type="predicted"/>
<dbReference type="HOGENOM" id="CLU_002907_0_0_1"/>
<dbReference type="Proteomes" id="UP000027456">
    <property type="component" value="Unassembled WGS sequence"/>
</dbReference>
<evidence type="ECO:0000313" key="2">
    <source>
        <dbReference type="EMBL" id="KEP46198.1"/>
    </source>
</evidence>
<sequence length="902" mass="98184">MFVSAIASKDVPALSRLIRVALKQQVSVTEIVRRIKAAGESLYNVKSFSIREHDIAALASLTGGPRLVRALNIGIGLPGLSTTHRNMNCPRICLSIYAPSVLDISSNITSVFRPVQAPTTDAPSTNTNTLPARKRLWSILIDEVAIERRPRYDSSSDSIAGICRDHASKFDLNAVSSRGLEGIRAVQAALDAGHCHRAKEATVIAIAGFGAEPHIYAARMIALSGTCKAESEEAGYLVIVYTIESWDVSPHGRAMHGPISSLETDGDPKRRRIFHRYCIRIRLPSTSKLYPALGSLPLFNTFCGPDEITNGGDFKHEEKRFATALRSKDGIMVSNALISSGYIKLLLASLPGETLASVNPLFDVTDHQNVPNANRLLCLLYQASQLPDVVMAPEHQAFVILGELLHSFTQPFTNPALSLSQQLTHLSTCAHLLFALYRLNGGSFISGQLYYDVQTTIKTAYFTVAKSQQIDPDGPVYLLQTGTDRLEQRFSTMRTMTHDRNMDIVQLADRAEAAQYIDEIYARNPDLYRGSYRLSLDGNTGIDHTNPASWTGDVTASSAGIRSCWSAGQERASQILSRGQAAFCFDAAQLQESLHSQSTNSDSEVDMMRPFGSYVGINADTIVTESLPDSEPQATPEEENSVNSLELEPVDVIPSISDQDLSIEDLLPPPHGEEPSETLENTTVTKKGWIDVEGKPIHAESLIRCCLGFDGGAKSTDRLRRIIGLTRSPYKPSLNSDRILGTDFLLGQLVLSFIRIGKAPAAAILRVTSITLGNGDIVEGIPHSSFKESTVKFGGQVVSLVLDPTTSCWVWNQSPQWEVLPTSAKSASNKPATSISTQPQSSKQSSVIHFPSMLAIPINPAAATAHTQNVGIWAFEDISLKLLVTQQWNTLASSPDVLNQIP</sequence>
<dbReference type="EMBL" id="AZST01001229">
    <property type="protein sequence ID" value="KEP46198.1"/>
    <property type="molecule type" value="Genomic_DNA"/>
</dbReference>
<comment type="caution">
    <text evidence="2">The sequence shown here is derived from an EMBL/GenBank/DDBJ whole genome shotgun (WGS) entry which is preliminary data.</text>
</comment>
<dbReference type="AlphaFoldDB" id="A0A074RND4"/>
<gene>
    <name evidence="2" type="ORF">V565_212800</name>
</gene>
<evidence type="ECO:0000313" key="3">
    <source>
        <dbReference type="Proteomes" id="UP000027456"/>
    </source>
</evidence>
<reference evidence="2 3" key="1">
    <citation type="submission" date="2013-12" db="EMBL/GenBank/DDBJ databases">
        <authorList>
            <person name="Cubeta M."/>
            <person name="Pakala S."/>
            <person name="Fedorova N."/>
            <person name="Thomas E."/>
            <person name="Dean R."/>
            <person name="Jabaji S."/>
            <person name="Neate S."/>
            <person name="Toda T."/>
            <person name="Tavantzis S."/>
            <person name="Vilgalys R."/>
            <person name="Bharathan N."/>
            <person name="Pakala S."/>
            <person name="Losada L.S."/>
            <person name="Zafar N."/>
            <person name="Nierman W."/>
        </authorList>
    </citation>
    <scope>NUCLEOTIDE SEQUENCE [LARGE SCALE GENOMIC DNA]</scope>
    <source>
        <strain evidence="2 3">123E</strain>
    </source>
</reference>
<organism evidence="2 3">
    <name type="scientific">Rhizoctonia solani 123E</name>
    <dbReference type="NCBI Taxonomy" id="1423351"/>
    <lineage>
        <taxon>Eukaryota</taxon>
        <taxon>Fungi</taxon>
        <taxon>Dikarya</taxon>
        <taxon>Basidiomycota</taxon>
        <taxon>Agaricomycotina</taxon>
        <taxon>Agaricomycetes</taxon>
        <taxon>Cantharellales</taxon>
        <taxon>Ceratobasidiaceae</taxon>
        <taxon>Rhizoctonia</taxon>
    </lineage>
</organism>
<accession>A0A074RND4</accession>